<reference evidence="1" key="1">
    <citation type="journal article" date="2021" name="Proc. Natl. Acad. Sci. U.S.A.">
        <title>A Catalog of Tens of Thousands of Viruses from Human Metagenomes Reveals Hidden Associations with Chronic Diseases.</title>
        <authorList>
            <person name="Tisza M.J."/>
            <person name="Buck C.B."/>
        </authorList>
    </citation>
    <scope>NUCLEOTIDE SEQUENCE</scope>
    <source>
        <strain evidence="1">CtyDR6</strain>
    </source>
</reference>
<evidence type="ECO:0000313" key="1">
    <source>
        <dbReference type="EMBL" id="DAE19437.1"/>
    </source>
</evidence>
<proteinExistence type="predicted"/>
<protein>
    <submittedName>
        <fullName evidence="1">Uncharacterized protein</fullName>
    </submittedName>
</protein>
<accession>A0A8S5QKX6</accession>
<sequence length="54" mass="6152">MDPIKRYALDIAKEIVVAKMSNSTIHPNKENGVQVADFFEEIYKRVLALSKSEN</sequence>
<organism evidence="1">
    <name type="scientific">Podoviridae sp. ctyDR6</name>
    <dbReference type="NCBI Taxonomy" id="2825288"/>
    <lineage>
        <taxon>Viruses</taxon>
        <taxon>Duplodnaviria</taxon>
        <taxon>Heunggongvirae</taxon>
        <taxon>Uroviricota</taxon>
        <taxon>Caudoviricetes</taxon>
    </lineage>
</organism>
<dbReference type="EMBL" id="BK015675">
    <property type="protein sequence ID" value="DAE19437.1"/>
    <property type="molecule type" value="Genomic_DNA"/>
</dbReference>
<name>A0A8S5QKX6_9CAUD</name>